<accession>A0ABY4FR39</accession>
<dbReference type="EMBL" id="CP095045">
    <property type="protein sequence ID" value="UOQ58751.1"/>
    <property type="molecule type" value="Genomic_DNA"/>
</dbReference>
<dbReference type="SUPFAM" id="SSF55729">
    <property type="entry name" value="Acyl-CoA N-acyltransferases (Nat)"/>
    <property type="match status" value="1"/>
</dbReference>
<reference evidence="4 5" key="1">
    <citation type="submission" date="2022-04" db="EMBL/GenBank/DDBJ databases">
        <title>Leucobacter sp. isolated from rhizosphere of garlic.</title>
        <authorList>
            <person name="Won M."/>
            <person name="Lee C.-M."/>
            <person name="Woen H.-Y."/>
            <person name="Kwon S.-W."/>
        </authorList>
    </citation>
    <scope>NUCLEOTIDE SEQUENCE [LARGE SCALE GENOMIC DNA]</scope>
    <source>
        <strain evidence="4 5">H21R-40</strain>
    </source>
</reference>
<dbReference type="Gene3D" id="3.40.630.30">
    <property type="match status" value="1"/>
</dbReference>
<dbReference type="InterPro" id="IPR000182">
    <property type="entry name" value="GNAT_dom"/>
</dbReference>
<keyword evidence="2" id="KW-0012">Acyltransferase</keyword>
<evidence type="ECO:0000259" key="3">
    <source>
        <dbReference type="PROSITE" id="PS51186"/>
    </source>
</evidence>
<dbReference type="PANTHER" id="PTHR43877">
    <property type="entry name" value="AMINOALKYLPHOSPHONATE N-ACETYLTRANSFERASE-RELATED-RELATED"/>
    <property type="match status" value="1"/>
</dbReference>
<dbReference type="PROSITE" id="PS51186">
    <property type="entry name" value="GNAT"/>
    <property type="match status" value="1"/>
</dbReference>
<evidence type="ECO:0000256" key="1">
    <source>
        <dbReference type="ARBA" id="ARBA00022679"/>
    </source>
</evidence>
<evidence type="ECO:0000313" key="5">
    <source>
        <dbReference type="Proteomes" id="UP000831786"/>
    </source>
</evidence>
<dbReference type="InterPro" id="IPR050832">
    <property type="entry name" value="Bact_Acetyltransf"/>
</dbReference>
<name>A0ABY4FR39_9MICO</name>
<proteinExistence type="predicted"/>
<gene>
    <name evidence="4" type="ORF">MUN78_08000</name>
</gene>
<organism evidence="4 5">
    <name type="scientific">Leucobacter allii</name>
    <dbReference type="NCBI Taxonomy" id="2932247"/>
    <lineage>
        <taxon>Bacteria</taxon>
        <taxon>Bacillati</taxon>
        <taxon>Actinomycetota</taxon>
        <taxon>Actinomycetes</taxon>
        <taxon>Micrococcales</taxon>
        <taxon>Microbacteriaceae</taxon>
        <taxon>Leucobacter</taxon>
    </lineage>
</organism>
<dbReference type="PANTHER" id="PTHR43877:SF5">
    <property type="entry name" value="BLL8307 PROTEIN"/>
    <property type="match status" value="1"/>
</dbReference>
<dbReference type="Proteomes" id="UP000831786">
    <property type="component" value="Chromosome"/>
</dbReference>
<evidence type="ECO:0000256" key="2">
    <source>
        <dbReference type="ARBA" id="ARBA00023315"/>
    </source>
</evidence>
<dbReference type="InterPro" id="IPR016181">
    <property type="entry name" value="Acyl_CoA_acyltransferase"/>
</dbReference>
<keyword evidence="1" id="KW-0808">Transferase</keyword>
<dbReference type="Pfam" id="PF00583">
    <property type="entry name" value="Acetyltransf_1"/>
    <property type="match status" value="1"/>
</dbReference>
<keyword evidence="5" id="KW-1185">Reference proteome</keyword>
<sequence>MVRLLAEHLAQMRATSPEESVHALDVDALDRPSVRFWTAREEHDASLLGVGALLIQPDRTGEIKSMRVAGDRRGRGVGTAVLTAIVADAAAAGLTALQLETGTGAAFASARRLYARHGFAERGPFGAYREDPHSAFFELRLPAGEAPAGARLVIPET</sequence>
<evidence type="ECO:0000313" key="4">
    <source>
        <dbReference type="EMBL" id="UOQ58751.1"/>
    </source>
</evidence>
<feature type="domain" description="N-acetyltransferase" evidence="3">
    <location>
        <begin position="1"/>
        <end position="144"/>
    </location>
</feature>
<protein>
    <submittedName>
        <fullName evidence="4">GNAT family N-acetyltransferase</fullName>
    </submittedName>
</protein>